<dbReference type="Pfam" id="PF00440">
    <property type="entry name" value="TetR_N"/>
    <property type="match status" value="1"/>
</dbReference>
<name>A0A4Z0M3S9_9GAMM</name>
<sequence>MTSTESTAPAQGDNAKTDAKPRVRDRIVDAASALFYQQGINCVGVDAIVCEAGTNKMSLYRNFGSKDELVVEYLAGREADNFAQWDEVTARYPDDPRRQIEALFAHIIAKGQSKSSSGCPSANAAIELRGTEHPGRQVVFDGRLRARRFMLERAEAAGAKSPEVLADALVLLLEGAVMSRLSYPEGEWPANNMDAVLKVMLDAQLGAAD</sequence>
<dbReference type="InterPro" id="IPR009057">
    <property type="entry name" value="Homeodomain-like_sf"/>
</dbReference>
<dbReference type="RefSeq" id="WP_135442805.1">
    <property type="nucleotide sequence ID" value="NZ_SRLE01000006.1"/>
</dbReference>
<evidence type="ECO:0000313" key="7">
    <source>
        <dbReference type="EMBL" id="TGD74161.1"/>
    </source>
</evidence>
<dbReference type="PANTHER" id="PTHR47506:SF1">
    <property type="entry name" value="HTH-TYPE TRANSCRIPTIONAL REGULATOR YJDC"/>
    <property type="match status" value="1"/>
</dbReference>
<keyword evidence="1" id="KW-0805">Transcription regulation</keyword>
<evidence type="ECO:0000256" key="2">
    <source>
        <dbReference type="ARBA" id="ARBA00023125"/>
    </source>
</evidence>
<dbReference type="InterPro" id="IPR001647">
    <property type="entry name" value="HTH_TetR"/>
</dbReference>
<evidence type="ECO:0000256" key="5">
    <source>
        <dbReference type="SAM" id="MobiDB-lite"/>
    </source>
</evidence>
<dbReference type="Gene3D" id="1.10.357.10">
    <property type="entry name" value="Tetracycline Repressor, domain 2"/>
    <property type="match status" value="1"/>
</dbReference>
<keyword evidence="8" id="KW-1185">Reference proteome</keyword>
<evidence type="ECO:0000259" key="6">
    <source>
        <dbReference type="PROSITE" id="PS50977"/>
    </source>
</evidence>
<comment type="caution">
    <text evidence="7">The sequence shown here is derived from an EMBL/GenBank/DDBJ whole genome shotgun (WGS) entry which is preliminary data.</text>
</comment>
<feature type="DNA-binding region" description="H-T-H motif" evidence="4">
    <location>
        <begin position="44"/>
        <end position="63"/>
    </location>
</feature>
<protein>
    <submittedName>
        <fullName evidence="7">TetR/AcrR family transcriptional regulator</fullName>
    </submittedName>
</protein>
<keyword evidence="2 4" id="KW-0238">DNA-binding</keyword>
<dbReference type="OrthoDB" id="116240at2"/>
<dbReference type="GO" id="GO:0003677">
    <property type="term" value="F:DNA binding"/>
    <property type="evidence" value="ECO:0007669"/>
    <property type="project" value="UniProtKB-UniRule"/>
</dbReference>
<dbReference type="EMBL" id="SRLE01000006">
    <property type="protein sequence ID" value="TGD74161.1"/>
    <property type="molecule type" value="Genomic_DNA"/>
</dbReference>
<dbReference type="PANTHER" id="PTHR47506">
    <property type="entry name" value="TRANSCRIPTIONAL REGULATORY PROTEIN"/>
    <property type="match status" value="1"/>
</dbReference>
<dbReference type="PRINTS" id="PR00455">
    <property type="entry name" value="HTHTETR"/>
</dbReference>
<evidence type="ECO:0000256" key="1">
    <source>
        <dbReference type="ARBA" id="ARBA00023015"/>
    </source>
</evidence>
<gene>
    <name evidence="7" type="ORF">E4634_08500</name>
</gene>
<keyword evidence="3" id="KW-0804">Transcription</keyword>
<reference evidence="7 8" key="1">
    <citation type="submission" date="2019-04" db="EMBL/GenBank/DDBJ databases">
        <title>Taxonomy of novel Haliea sp. from mangrove soil of West Coast of India.</title>
        <authorList>
            <person name="Verma A."/>
            <person name="Kumar P."/>
            <person name="Krishnamurthi S."/>
        </authorList>
    </citation>
    <scope>NUCLEOTIDE SEQUENCE [LARGE SCALE GENOMIC DNA]</scope>
    <source>
        <strain evidence="7 8">SAOS-164</strain>
    </source>
</reference>
<evidence type="ECO:0000256" key="3">
    <source>
        <dbReference type="ARBA" id="ARBA00023163"/>
    </source>
</evidence>
<dbReference type="InterPro" id="IPR036271">
    <property type="entry name" value="Tet_transcr_reg_TetR-rel_C_sf"/>
</dbReference>
<dbReference type="Proteomes" id="UP000298050">
    <property type="component" value="Unassembled WGS sequence"/>
</dbReference>
<organism evidence="7 8">
    <name type="scientific">Mangrovimicrobium sediminis</name>
    <dbReference type="NCBI Taxonomy" id="2562682"/>
    <lineage>
        <taxon>Bacteria</taxon>
        <taxon>Pseudomonadati</taxon>
        <taxon>Pseudomonadota</taxon>
        <taxon>Gammaproteobacteria</taxon>
        <taxon>Cellvibrionales</taxon>
        <taxon>Halieaceae</taxon>
        <taxon>Mangrovimicrobium</taxon>
    </lineage>
</organism>
<proteinExistence type="predicted"/>
<dbReference type="PROSITE" id="PS50977">
    <property type="entry name" value="HTH_TETR_2"/>
    <property type="match status" value="1"/>
</dbReference>
<feature type="domain" description="HTH tetR-type" evidence="6">
    <location>
        <begin position="21"/>
        <end position="81"/>
    </location>
</feature>
<accession>A0A4Z0M3S9</accession>
<feature type="region of interest" description="Disordered" evidence="5">
    <location>
        <begin position="1"/>
        <end position="21"/>
    </location>
</feature>
<dbReference type="SUPFAM" id="SSF46689">
    <property type="entry name" value="Homeodomain-like"/>
    <property type="match status" value="1"/>
</dbReference>
<evidence type="ECO:0000256" key="4">
    <source>
        <dbReference type="PROSITE-ProRule" id="PRU00335"/>
    </source>
</evidence>
<dbReference type="SUPFAM" id="SSF48498">
    <property type="entry name" value="Tetracyclin repressor-like, C-terminal domain"/>
    <property type="match status" value="1"/>
</dbReference>
<dbReference type="AlphaFoldDB" id="A0A4Z0M3S9"/>
<evidence type="ECO:0000313" key="8">
    <source>
        <dbReference type="Proteomes" id="UP000298050"/>
    </source>
</evidence>